<feature type="compositionally biased region" description="Low complexity" evidence="3">
    <location>
        <begin position="265"/>
        <end position="287"/>
    </location>
</feature>
<feature type="region of interest" description="Disordered" evidence="3">
    <location>
        <begin position="89"/>
        <end position="117"/>
    </location>
</feature>
<dbReference type="GO" id="GO:0003723">
    <property type="term" value="F:RNA binding"/>
    <property type="evidence" value="ECO:0007669"/>
    <property type="project" value="UniProtKB-UniRule"/>
</dbReference>
<dbReference type="EMBL" id="JAUIZM010000001">
    <property type="protein sequence ID" value="KAK1405499.1"/>
    <property type="molecule type" value="Genomic_DNA"/>
</dbReference>
<evidence type="ECO:0000256" key="3">
    <source>
        <dbReference type="SAM" id="MobiDB-lite"/>
    </source>
</evidence>
<reference evidence="5" key="1">
    <citation type="submission" date="2023-02" db="EMBL/GenBank/DDBJ databases">
        <title>Genome of toxic invasive species Heracleum sosnowskyi carries increased number of genes despite the absence of recent whole-genome duplications.</title>
        <authorList>
            <person name="Schelkunov M."/>
            <person name="Shtratnikova V."/>
            <person name="Makarenko M."/>
            <person name="Klepikova A."/>
            <person name="Omelchenko D."/>
            <person name="Novikova G."/>
            <person name="Obukhova E."/>
            <person name="Bogdanov V."/>
            <person name="Penin A."/>
            <person name="Logacheva M."/>
        </authorList>
    </citation>
    <scope>NUCLEOTIDE SEQUENCE</scope>
    <source>
        <strain evidence="5">Hsosn_3</strain>
        <tissue evidence="5">Leaf</tissue>
    </source>
</reference>
<evidence type="ECO:0000313" key="6">
    <source>
        <dbReference type="Proteomes" id="UP001237642"/>
    </source>
</evidence>
<organism evidence="5 6">
    <name type="scientific">Heracleum sosnowskyi</name>
    <dbReference type="NCBI Taxonomy" id="360622"/>
    <lineage>
        <taxon>Eukaryota</taxon>
        <taxon>Viridiplantae</taxon>
        <taxon>Streptophyta</taxon>
        <taxon>Embryophyta</taxon>
        <taxon>Tracheophyta</taxon>
        <taxon>Spermatophyta</taxon>
        <taxon>Magnoliopsida</taxon>
        <taxon>eudicotyledons</taxon>
        <taxon>Gunneridae</taxon>
        <taxon>Pentapetalae</taxon>
        <taxon>asterids</taxon>
        <taxon>campanulids</taxon>
        <taxon>Apiales</taxon>
        <taxon>Apiaceae</taxon>
        <taxon>Apioideae</taxon>
        <taxon>apioid superclade</taxon>
        <taxon>Tordylieae</taxon>
        <taxon>Tordyliinae</taxon>
        <taxon>Heracleum</taxon>
    </lineage>
</organism>
<dbReference type="InterPro" id="IPR012677">
    <property type="entry name" value="Nucleotide-bd_a/b_plait_sf"/>
</dbReference>
<reference evidence="5" key="2">
    <citation type="submission" date="2023-05" db="EMBL/GenBank/DDBJ databases">
        <authorList>
            <person name="Schelkunov M.I."/>
        </authorList>
    </citation>
    <scope>NUCLEOTIDE SEQUENCE</scope>
    <source>
        <strain evidence="5">Hsosn_3</strain>
        <tissue evidence="5">Leaf</tissue>
    </source>
</reference>
<dbReference type="PANTHER" id="PTHR11176">
    <property type="entry name" value="BOULE-RELATED"/>
    <property type="match status" value="1"/>
</dbReference>
<accession>A0AAD8ND63</accession>
<dbReference type="InterPro" id="IPR000504">
    <property type="entry name" value="RRM_dom"/>
</dbReference>
<sequence length="287" mass="31495">MSYHHYRSPFGDTTLTKVFVGGLAWETPTNVLQEYFEQFGDILEAVIITDKNTGKSKGYGFVTFRDAESARRACAEPNPVIDGRKANCNIASLGRPRPSPPLGRPQGGSSSSTTYSGVPGVALASPVPPPPPVIYPPYGYAPYPSDYGYYQSMYNPQVEQQQQAQYYQQAYGAGVSSPTAISSSPYYYGYPMQATRGTLYSGPHRLPPPQSYPYYHHLTHMYHLQQQQQLDASSFPSYPAAPPPPLLLQPTRHPFPPPTPDPRTPQHTSTDQAEASAEAVTSESPNT</sequence>
<feature type="domain" description="RRM" evidence="4">
    <location>
        <begin position="16"/>
        <end position="96"/>
    </location>
</feature>
<dbReference type="Gene3D" id="3.30.70.330">
    <property type="match status" value="1"/>
</dbReference>
<dbReference type="PANTHER" id="PTHR11176:SF23">
    <property type="entry name" value="RNA-BINDING (RRM_RBD_RNP MOTIFS) FAMILY PROTEIN"/>
    <property type="match status" value="1"/>
</dbReference>
<feature type="compositionally biased region" description="Pro residues" evidence="3">
    <location>
        <begin position="239"/>
        <end position="263"/>
    </location>
</feature>
<evidence type="ECO:0000259" key="4">
    <source>
        <dbReference type="PROSITE" id="PS50102"/>
    </source>
</evidence>
<dbReference type="SMART" id="SM00360">
    <property type="entry name" value="RRM"/>
    <property type="match status" value="1"/>
</dbReference>
<dbReference type="Pfam" id="PF00076">
    <property type="entry name" value="RRM_1"/>
    <property type="match status" value="1"/>
</dbReference>
<evidence type="ECO:0000256" key="2">
    <source>
        <dbReference type="PROSITE-ProRule" id="PRU00176"/>
    </source>
</evidence>
<gene>
    <name evidence="5" type="ORF">POM88_005104</name>
</gene>
<dbReference type="PROSITE" id="PS50102">
    <property type="entry name" value="RRM"/>
    <property type="match status" value="1"/>
</dbReference>
<feature type="region of interest" description="Disordered" evidence="3">
    <location>
        <begin position="228"/>
        <end position="287"/>
    </location>
</feature>
<dbReference type="AlphaFoldDB" id="A0AAD8ND63"/>
<proteinExistence type="predicted"/>
<dbReference type="SUPFAM" id="SSF54928">
    <property type="entry name" value="RNA-binding domain, RBD"/>
    <property type="match status" value="1"/>
</dbReference>
<comment type="caution">
    <text evidence="5">The sequence shown here is derived from an EMBL/GenBank/DDBJ whole genome shotgun (WGS) entry which is preliminary data.</text>
</comment>
<dbReference type="InterPro" id="IPR035979">
    <property type="entry name" value="RBD_domain_sf"/>
</dbReference>
<protein>
    <submittedName>
        <fullName evidence="5">RNA-binding protein ARP1</fullName>
    </submittedName>
</protein>
<dbReference type="FunFam" id="3.30.70.330:FF:000388">
    <property type="entry name" value="RNA-binding protein 24-B isoform X1"/>
    <property type="match status" value="1"/>
</dbReference>
<keyword evidence="6" id="KW-1185">Reference proteome</keyword>
<keyword evidence="1 2" id="KW-0694">RNA-binding</keyword>
<evidence type="ECO:0000313" key="5">
    <source>
        <dbReference type="EMBL" id="KAK1405499.1"/>
    </source>
</evidence>
<name>A0AAD8ND63_9APIA</name>
<dbReference type="CDD" id="cd12384">
    <property type="entry name" value="RRM_RBM24_RBM38_like"/>
    <property type="match status" value="1"/>
</dbReference>
<feature type="compositionally biased region" description="Low complexity" evidence="3">
    <location>
        <begin position="107"/>
        <end position="117"/>
    </location>
</feature>
<evidence type="ECO:0000256" key="1">
    <source>
        <dbReference type="ARBA" id="ARBA00022884"/>
    </source>
</evidence>
<dbReference type="Proteomes" id="UP001237642">
    <property type="component" value="Unassembled WGS sequence"/>
</dbReference>